<evidence type="ECO:0000256" key="4">
    <source>
        <dbReference type="SAM" id="MobiDB-lite"/>
    </source>
</evidence>
<dbReference type="GO" id="GO:0003677">
    <property type="term" value="F:DNA binding"/>
    <property type="evidence" value="ECO:0007669"/>
    <property type="project" value="UniProtKB-KW"/>
</dbReference>
<reference evidence="6 7" key="1">
    <citation type="submission" date="2019-11" db="EMBL/GenBank/DDBJ databases">
        <authorList>
            <person name="Criscuolo A."/>
        </authorList>
    </citation>
    <scope>NUCLEOTIDE SEQUENCE [LARGE SCALE GENOMIC DNA]</scope>
    <source>
        <strain evidence="6">CIP111667</strain>
    </source>
</reference>
<dbReference type="Pfam" id="PF00196">
    <property type="entry name" value="GerE"/>
    <property type="match status" value="1"/>
</dbReference>
<gene>
    <name evidence="6" type="ORF">HALOF300_00527</name>
</gene>
<dbReference type="Proteomes" id="UP000419743">
    <property type="component" value="Unassembled WGS sequence"/>
</dbReference>
<organism evidence="6 7">
    <name type="scientific">Occultella aeris</name>
    <dbReference type="NCBI Taxonomy" id="2761496"/>
    <lineage>
        <taxon>Bacteria</taxon>
        <taxon>Bacillati</taxon>
        <taxon>Actinomycetota</taxon>
        <taxon>Actinomycetes</taxon>
        <taxon>Micrococcales</taxon>
        <taxon>Ruaniaceae</taxon>
        <taxon>Occultella</taxon>
    </lineage>
</organism>
<name>A0A7M4DEI7_9MICO</name>
<evidence type="ECO:0000256" key="3">
    <source>
        <dbReference type="ARBA" id="ARBA00023163"/>
    </source>
</evidence>
<dbReference type="PROSITE" id="PS50043">
    <property type="entry name" value="HTH_LUXR_2"/>
    <property type="match status" value="1"/>
</dbReference>
<feature type="region of interest" description="Disordered" evidence="4">
    <location>
        <begin position="1"/>
        <end position="22"/>
    </location>
</feature>
<feature type="compositionally biased region" description="Low complexity" evidence="4">
    <location>
        <begin position="10"/>
        <end position="22"/>
    </location>
</feature>
<evidence type="ECO:0000259" key="5">
    <source>
        <dbReference type="PROSITE" id="PS50043"/>
    </source>
</evidence>
<dbReference type="InterPro" id="IPR016032">
    <property type="entry name" value="Sig_transdc_resp-reg_C-effctor"/>
</dbReference>
<evidence type="ECO:0000313" key="7">
    <source>
        <dbReference type="Proteomes" id="UP000419743"/>
    </source>
</evidence>
<accession>A0A7M4DEI7</accession>
<keyword evidence="2" id="KW-0238">DNA-binding</keyword>
<keyword evidence="7" id="KW-1185">Reference proteome</keyword>
<dbReference type="RefSeq" id="WP_197522245.1">
    <property type="nucleotide sequence ID" value="NZ_CACRYJ010000007.1"/>
</dbReference>
<dbReference type="InterPro" id="IPR000792">
    <property type="entry name" value="Tscrpt_reg_LuxR_C"/>
</dbReference>
<evidence type="ECO:0000256" key="2">
    <source>
        <dbReference type="ARBA" id="ARBA00023125"/>
    </source>
</evidence>
<dbReference type="AlphaFoldDB" id="A0A7M4DEI7"/>
<dbReference type="PANTHER" id="PTHR44688:SF16">
    <property type="entry name" value="DNA-BINDING TRANSCRIPTIONAL ACTIVATOR DEVR_DOSR"/>
    <property type="match status" value="1"/>
</dbReference>
<dbReference type="Gene3D" id="1.10.10.10">
    <property type="entry name" value="Winged helix-like DNA-binding domain superfamily/Winged helix DNA-binding domain"/>
    <property type="match status" value="1"/>
</dbReference>
<evidence type="ECO:0000313" key="6">
    <source>
        <dbReference type="EMBL" id="VZO35330.1"/>
    </source>
</evidence>
<evidence type="ECO:0000256" key="1">
    <source>
        <dbReference type="ARBA" id="ARBA00023015"/>
    </source>
</evidence>
<dbReference type="EMBL" id="CACRYJ010000007">
    <property type="protein sequence ID" value="VZO35330.1"/>
    <property type="molecule type" value="Genomic_DNA"/>
</dbReference>
<comment type="caution">
    <text evidence="6">The sequence shown here is derived from an EMBL/GenBank/DDBJ whole genome shotgun (WGS) entry which is preliminary data.</text>
</comment>
<proteinExistence type="predicted"/>
<keyword evidence="3" id="KW-0804">Transcription</keyword>
<dbReference type="SMART" id="SM00421">
    <property type="entry name" value="HTH_LUXR"/>
    <property type="match status" value="1"/>
</dbReference>
<dbReference type="InterPro" id="IPR036388">
    <property type="entry name" value="WH-like_DNA-bd_sf"/>
</dbReference>
<dbReference type="PANTHER" id="PTHR44688">
    <property type="entry name" value="DNA-BINDING TRANSCRIPTIONAL ACTIVATOR DEVR_DOSR"/>
    <property type="match status" value="1"/>
</dbReference>
<keyword evidence="1" id="KW-0805">Transcription regulation</keyword>
<dbReference type="SUPFAM" id="SSF46894">
    <property type="entry name" value="C-terminal effector domain of the bipartite response regulators"/>
    <property type="match status" value="1"/>
</dbReference>
<dbReference type="GO" id="GO:0006355">
    <property type="term" value="P:regulation of DNA-templated transcription"/>
    <property type="evidence" value="ECO:0007669"/>
    <property type="project" value="InterPro"/>
</dbReference>
<feature type="domain" description="HTH luxR-type" evidence="5">
    <location>
        <begin position="476"/>
        <end position="541"/>
    </location>
</feature>
<dbReference type="CDD" id="cd06170">
    <property type="entry name" value="LuxR_C_like"/>
    <property type="match status" value="1"/>
</dbReference>
<sequence>MSLYDPPAQPLSAAPPSAAPQTALRAGNPVTVLRSALAAERWSEAARVISTTWGMLIEEFPADLDAAFQLLPIESLRTAGGVAAVREIWLSTSIEQQHVVPAQAPTPAMEFADSLMNPDVRHQSLNDLALACAHMVAARMGGRYAEALEHARRVETLSHLVETTVPAARRVRQPLALLQAGITRALASDVPGALPLLQSAHERAPYGRSEYVAKGAAGNLALFHAISGDIDIAHRWLARHDAIPSVASPHAERVLFTGDLARALIAIETLDQDGAEEALSRLEQGVNVEQSWGPVITFLQARHGLVWGDRFRALSWLHRDTDRYANRLGPVSTMGPLLAAAEVDLLLSVGRGDQALALLNRTAPHPILTVARARLELLAGLPDEAVRLAAEVADVTQTSRVRLEGLVVQAAAAMRSGRTHRAREAFVLVQEAARSTGARIPLAGLAEPDREALHTLVGPAARAAERYPLERPMFPAEVAVVRLTNQELLMLRGLASFQSQKELADAVYLSLNTVKTHLRAAYQKLGVSSRAEALAVAGGAGLL</sequence>
<protein>
    <submittedName>
        <fullName evidence="6">Transcriptional regulator MalT</fullName>
    </submittedName>
</protein>